<evidence type="ECO:0000313" key="4">
    <source>
        <dbReference type="EMBL" id="EGB12539.1"/>
    </source>
</evidence>
<feature type="domain" description="Glycosyl transferase family 1" evidence="3">
    <location>
        <begin position="312"/>
        <end position="360"/>
    </location>
</feature>
<evidence type="ECO:0000256" key="1">
    <source>
        <dbReference type="ARBA" id="ARBA00022676"/>
    </source>
</evidence>
<dbReference type="GeneID" id="20223030"/>
<accession>F0XXA1</accession>
<sequence length="488" mass="53543">MSSFKDFVKARKAAAAKGGGAADKTPAPAPRRPPAAAPPQVAPQPPARPPYAGPRVLMVTTANLFVYDNSGRSSDMTKRPTGGLTLTYALTRYAKRALAARVVAVDFVFKHYEREARRWEGLDVDCVRLGCDPQIAAGAYDVVVVSSPELGVARWVSAHCDAPLKIAMCHDYAGAPWGPFTNTDEDQREELYAVLAGWRLLTDSQHVADYHNRFAPEAYAARGLPNPPTARQCYGACYGYYERHRMPHFADAIEREYVTIISPCAPKGLSMIAALSPMMPTTKFLCVATAWTNGVVQHILKRFENVDIQMGTQNVDDFYAQTKVLIVPSIWPEAFGLVTMEASARGIPVVSTDHGGLTEANPVARLKIRTPYFYDHAGFQLLRDTTLDDMMERPRPPPPDDVVAAGGDAEKRQEKVSKHLLRCLLHIAPQDVALPFANLIHALMTDDAFYAAAAADARKSGLAFIEKHEDKMDAIIAEDFANPAVFKF</sequence>
<dbReference type="InParanoid" id="F0XXA1"/>
<dbReference type="RefSeq" id="XP_009032211.1">
    <property type="nucleotide sequence ID" value="XM_009033963.1"/>
</dbReference>
<name>F0XXA1_AURAN</name>
<evidence type="ECO:0000313" key="5">
    <source>
        <dbReference type="Proteomes" id="UP000002729"/>
    </source>
</evidence>
<proteinExistence type="predicted"/>
<dbReference type="InterPro" id="IPR001296">
    <property type="entry name" value="Glyco_trans_1"/>
</dbReference>
<dbReference type="EMBL" id="GL833120">
    <property type="protein sequence ID" value="EGB12539.1"/>
    <property type="molecule type" value="Genomic_DNA"/>
</dbReference>
<dbReference type="GO" id="GO:0016757">
    <property type="term" value="F:glycosyltransferase activity"/>
    <property type="evidence" value="ECO:0007669"/>
    <property type="project" value="UniProtKB-KW"/>
</dbReference>
<dbReference type="Proteomes" id="UP000002729">
    <property type="component" value="Unassembled WGS sequence"/>
</dbReference>
<dbReference type="Gene3D" id="3.40.50.2000">
    <property type="entry name" value="Glycogen Phosphorylase B"/>
    <property type="match status" value="1"/>
</dbReference>
<dbReference type="Pfam" id="PF00534">
    <property type="entry name" value="Glycos_transf_1"/>
    <property type="match status" value="1"/>
</dbReference>
<evidence type="ECO:0000259" key="3">
    <source>
        <dbReference type="Pfam" id="PF00534"/>
    </source>
</evidence>
<keyword evidence="1" id="KW-0328">Glycosyltransferase</keyword>
<organism evidence="5">
    <name type="scientific">Aureococcus anophagefferens</name>
    <name type="common">Harmful bloom alga</name>
    <dbReference type="NCBI Taxonomy" id="44056"/>
    <lineage>
        <taxon>Eukaryota</taxon>
        <taxon>Sar</taxon>
        <taxon>Stramenopiles</taxon>
        <taxon>Ochrophyta</taxon>
        <taxon>Pelagophyceae</taxon>
        <taxon>Pelagomonadales</taxon>
        <taxon>Pelagomonadaceae</taxon>
        <taxon>Aureococcus</taxon>
    </lineage>
</organism>
<reference evidence="4 5" key="1">
    <citation type="journal article" date="2011" name="Proc. Natl. Acad. Sci. U.S.A.">
        <title>Niche of harmful alga Aureococcus anophagefferens revealed through ecogenomics.</title>
        <authorList>
            <person name="Gobler C.J."/>
            <person name="Berry D.L."/>
            <person name="Dyhrman S.T."/>
            <person name="Wilhelm S.W."/>
            <person name="Salamov A."/>
            <person name="Lobanov A.V."/>
            <person name="Zhang Y."/>
            <person name="Collier J.L."/>
            <person name="Wurch L.L."/>
            <person name="Kustka A.B."/>
            <person name="Dill B.D."/>
            <person name="Shah M."/>
            <person name="VerBerkmoes N.C."/>
            <person name="Kuo A."/>
            <person name="Terry A."/>
            <person name="Pangilinan J."/>
            <person name="Lindquist E.A."/>
            <person name="Lucas S."/>
            <person name="Paulsen I.T."/>
            <person name="Hattenrath-Lehmann T.K."/>
            <person name="Talmage S.C."/>
            <person name="Walker E.A."/>
            <person name="Koch F."/>
            <person name="Burson A.M."/>
            <person name="Marcoval M.A."/>
            <person name="Tang Y.Z."/>
            <person name="Lecleir G.R."/>
            <person name="Coyne K.J."/>
            <person name="Berg G.M."/>
            <person name="Bertrand E.M."/>
            <person name="Saito M.A."/>
            <person name="Gladyshev V.N."/>
            <person name="Grigoriev I.V."/>
        </authorList>
    </citation>
    <scope>NUCLEOTIDE SEQUENCE [LARGE SCALE GENOMIC DNA]</scope>
    <source>
        <strain evidence="5">CCMP 1984</strain>
    </source>
</reference>
<dbReference type="OrthoDB" id="442337at2759"/>
<feature type="compositionally biased region" description="Pro residues" evidence="2">
    <location>
        <begin position="27"/>
        <end position="52"/>
    </location>
</feature>
<keyword evidence="5" id="KW-1185">Reference proteome</keyword>
<dbReference type="SUPFAM" id="SSF53756">
    <property type="entry name" value="UDP-Glycosyltransferase/glycogen phosphorylase"/>
    <property type="match status" value="1"/>
</dbReference>
<gene>
    <name evidence="4" type="ORF">AURANDRAFT_60477</name>
</gene>
<dbReference type="AlphaFoldDB" id="F0XXA1"/>
<feature type="region of interest" description="Disordered" evidence="2">
    <location>
        <begin position="14"/>
        <end position="53"/>
    </location>
</feature>
<protein>
    <recommendedName>
        <fullName evidence="3">Glycosyl transferase family 1 domain-containing protein</fullName>
    </recommendedName>
</protein>
<dbReference type="KEGG" id="aaf:AURANDRAFT_60477"/>
<evidence type="ECO:0000256" key="2">
    <source>
        <dbReference type="SAM" id="MobiDB-lite"/>
    </source>
</evidence>
<keyword evidence="1" id="KW-0808">Transferase</keyword>
<dbReference type="eggNOG" id="ENOG502RYA1">
    <property type="taxonomic scope" value="Eukaryota"/>
</dbReference>